<evidence type="ECO:0000256" key="6">
    <source>
        <dbReference type="ARBA" id="ARBA00022932"/>
    </source>
</evidence>
<evidence type="ECO:0000256" key="2">
    <source>
        <dbReference type="ARBA" id="ARBA00017703"/>
    </source>
</evidence>
<dbReference type="GO" id="GO:0006261">
    <property type="term" value="P:DNA-templated DNA replication"/>
    <property type="evidence" value="ECO:0007669"/>
    <property type="project" value="TreeGrafter"/>
</dbReference>
<dbReference type="Pfam" id="PF06144">
    <property type="entry name" value="DNA_pol3_delta"/>
    <property type="match status" value="1"/>
</dbReference>
<dbReference type="Gene3D" id="1.20.272.10">
    <property type="match status" value="1"/>
</dbReference>
<organism evidence="10 11">
    <name type="scientific">Devosia insulae DS-56</name>
    <dbReference type="NCBI Taxonomy" id="1116389"/>
    <lineage>
        <taxon>Bacteria</taxon>
        <taxon>Pseudomonadati</taxon>
        <taxon>Pseudomonadota</taxon>
        <taxon>Alphaproteobacteria</taxon>
        <taxon>Hyphomicrobiales</taxon>
        <taxon>Devosiaceae</taxon>
        <taxon>Devosia</taxon>
    </lineage>
</organism>
<evidence type="ECO:0000256" key="7">
    <source>
        <dbReference type="ARBA" id="ARBA00034754"/>
    </source>
</evidence>
<evidence type="ECO:0000256" key="3">
    <source>
        <dbReference type="ARBA" id="ARBA00022679"/>
    </source>
</evidence>
<protein>
    <recommendedName>
        <fullName evidence="2">DNA polymerase III subunit delta</fullName>
        <ecNumber evidence="1">2.7.7.7</ecNumber>
    </recommendedName>
</protein>
<evidence type="ECO:0000256" key="5">
    <source>
        <dbReference type="ARBA" id="ARBA00022705"/>
    </source>
</evidence>
<dbReference type="PANTHER" id="PTHR34388">
    <property type="entry name" value="DNA POLYMERASE III SUBUNIT DELTA"/>
    <property type="match status" value="1"/>
</dbReference>
<dbReference type="SUPFAM" id="SSF52540">
    <property type="entry name" value="P-loop containing nucleoside triphosphate hydrolases"/>
    <property type="match status" value="1"/>
</dbReference>
<comment type="caution">
    <text evidence="10">The sequence shown here is derived from an EMBL/GenBank/DDBJ whole genome shotgun (WGS) entry which is preliminary data.</text>
</comment>
<dbReference type="GO" id="GO:0003887">
    <property type="term" value="F:DNA-directed DNA polymerase activity"/>
    <property type="evidence" value="ECO:0007669"/>
    <property type="project" value="UniProtKB-KW"/>
</dbReference>
<gene>
    <name evidence="10" type="ORF">VW23_015245</name>
</gene>
<dbReference type="EMBL" id="LAJE02000151">
    <property type="protein sequence ID" value="OEO31641.1"/>
    <property type="molecule type" value="Genomic_DNA"/>
</dbReference>
<evidence type="ECO:0000313" key="10">
    <source>
        <dbReference type="EMBL" id="OEO31641.1"/>
    </source>
</evidence>
<dbReference type="InterPro" id="IPR027417">
    <property type="entry name" value="P-loop_NTPase"/>
</dbReference>
<dbReference type="InterPro" id="IPR010372">
    <property type="entry name" value="DNA_pol3_delta_N"/>
</dbReference>
<keyword evidence="6" id="KW-0239">DNA-directed DNA polymerase</keyword>
<accession>A0A1E5XSQ3</accession>
<sequence>MGALKAHEVSRFVDRPDLEAGIILAYGPDTGLVRETAQRLARRYAGNDADSMNLVVLDGAELDADPSRLAVEAKTTSLFGDRRVIRVRGAGKSLVMPLTELRDDPGSIIILEAGNLTPKDPLRALVEAAKLGRALPCYPDNDESLGRLISETFSKAGIRADQDTVAAIRDSLGNDREITRRELEKLVLFAADTKLLTREDVLTLCADNAALVLDEVVDATGTGHAADLDTALERAIAQSVNSQQILASALGHFTTLRRWRVEVDAGKSPGAVLDNARPKPHFSRRSSIERQLRLWTDDALSAALDRLQLAVADSRKRYGLADTVSRRALLAVCTMAAER</sequence>
<dbReference type="Gene3D" id="1.10.8.60">
    <property type="match status" value="1"/>
</dbReference>
<dbReference type="SUPFAM" id="SSF48019">
    <property type="entry name" value="post-AAA+ oligomerization domain-like"/>
    <property type="match status" value="1"/>
</dbReference>
<keyword evidence="4" id="KW-0548">Nucleotidyltransferase</keyword>
<dbReference type="NCBIfam" id="TIGR01128">
    <property type="entry name" value="holA"/>
    <property type="match status" value="1"/>
</dbReference>
<keyword evidence="5" id="KW-0235">DNA replication</keyword>
<dbReference type="InterPro" id="IPR005790">
    <property type="entry name" value="DNA_polIII_delta"/>
</dbReference>
<comment type="catalytic activity">
    <reaction evidence="8">
        <text>DNA(n) + a 2'-deoxyribonucleoside 5'-triphosphate = DNA(n+1) + diphosphate</text>
        <dbReference type="Rhea" id="RHEA:22508"/>
        <dbReference type="Rhea" id="RHEA-COMP:17339"/>
        <dbReference type="Rhea" id="RHEA-COMP:17340"/>
        <dbReference type="ChEBI" id="CHEBI:33019"/>
        <dbReference type="ChEBI" id="CHEBI:61560"/>
        <dbReference type="ChEBI" id="CHEBI:173112"/>
        <dbReference type="EC" id="2.7.7.7"/>
    </reaction>
</comment>
<name>A0A1E5XSQ3_9HYPH</name>
<dbReference type="AlphaFoldDB" id="A0A1E5XSQ3"/>
<feature type="domain" description="DNA polymerase III delta N-terminal" evidence="9">
    <location>
        <begin position="25"/>
        <end position="87"/>
    </location>
</feature>
<proteinExistence type="inferred from homology"/>
<dbReference type="Gene3D" id="3.40.50.300">
    <property type="entry name" value="P-loop containing nucleotide triphosphate hydrolases"/>
    <property type="match status" value="1"/>
</dbReference>
<keyword evidence="3" id="KW-0808">Transferase</keyword>
<keyword evidence="11" id="KW-1185">Reference proteome</keyword>
<evidence type="ECO:0000256" key="1">
    <source>
        <dbReference type="ARBA" id="ARBA00012417"/>
    </source>
</evidence>
<evidence type="ECO:0000313" key="11">
    <source>
        <dbReference type="Proteomes" id="UP000095463"/>
    </source>
</evidence>
<dbReference type="RefSeq" id="WP_069909183.1">
    <property type="nucleotide sequence ID" value="NZ_LAJE02000151.1"/>
</dbReference>
<dbReference type="OrthoDB" id="9804983at2"/>
<dbReference type="PANTHER" id="PTHR34388:SF1">
    <property type="entry name" value="DNA POLYMERASE III SUBUNIT DELTA"/>
    <property type="match status" value="1"/>
</dbReference>
<evidence type="ECO:0000256" key="4">
    <source>
        <dbReference type="ARBA" id="ARBA00022695"/>
    </source>
</evidence>
<dbReference type="GO" id="GO:0009360">
    <property type="term" value="C:DNA polymerase III complex"/>
    <property type="evidence" value="ECO:0007669"/>
    <property type="project" value="InterPro"/>
</dbReference>
<evidence type="ECO:0000256" key="8">
    <source>
        <dbReference type="ARBA" id="ARBA00049244"/>
    </source>
</evidence>
<reference evidence="10 11" key="1">
    <citation type="journal article" date="2015" name="Genome Announc.">
        <title>Genome Assemblies of Three Soil-Associated Devosia species: D. insulae, D. limi, and D. soli.</title>
        <authorList>
            <person name="Hassan Y.I."/>
            <person name="Lepp D."/>
            <person name="Zhou T."/>
        </authorList>
    </citation>
    <scope>NUCLEOTIDE SEQUENCE [LARGE SCALE GENOMIC DNA]</scope>
    <source>
        <strain evidence="10 11">DS-56</strain>
    </source>
</reference>
<evidence type="ECO:0000259" key="9">
    <source>
        <dbReference type="Pfam" id="PF06144"/>
    </source>
</evidence>
<dbReference type="Proteomes" id="UP000095463">
    <property type="component" value="Unassembled WGS sequence"/>
</dbReference>
<dbReference type="GO" id="GO:0003677">
    <property type="term" value="F:DNA binding"/>
    <property type="evidence" value="ECO:0007669"/>
    <property type="project" value="InterPro"/>
</dbReference>
<comment type="similarity">
    <text evidence="7">Belongs to the DNA polymerase HolA subunit family.</text>
</comment>
<dbReference type="InterPro" id="IPR008921">
    <property type="entry name" value="DNA_pol3_clamp-load_cplx_C"/>
</dbReference>
<dbReference type="EC" id="2.7.7.7" evidence="1"/>